<gene>
    <name evidence="1" type="ORF">L1049_019931</name>
</gene>
<dbReference type="EMBL" id="JBBPBK010000001">
    <property type="protein sequence ID" value="KAK9291979.1"/>
    <property type="molecule type" value="Genomic_DNA"/>
</dbReference>
<keyword evidence="2" id="KW-1185">Reference proteome</keyword>
<dbReference type="AlphaFoldDB" id="A0AAP0SD95"/>
<evidence type="ECO:0000313" key="1">
    <source>
        <dbReference type="EMBL" id="KAK9291979.1"/>
    </source>
</evidence>
<proteinExistence type="predicted"/>
<evidence type="ECO:0000313" key="2">
    <source>
        <dbReference type="Proteomes" id="UP001415857"/>
    </source>
</evidence>
<comment type="caution">
    <text evidence="1">The sequence shown here is derived from an EMBL/GenBank/DDBJ whole genome shotgun (WGS) entry which is preliminary data.</text>
</comment>
<reference evidence="1 2" key="1">
    <citation type="journal article" date="2024" name="Plant J.">
        <title>Genome sequences and population genomics reveal climatic adaptation and genomic divergence between two closely related sweetgum species.</title>
        <authorList>
            <person name="Xu W.Q."/>
            <person name="Ren C.Q."/>
            <person name="Zhang X.Y."/>
            <person name="Comes H.P."/>
            <person name="Liu X.H."/>
            <person name="Li Y.G."/>
            <person name="Kettle C.J."/>
            <person name="Jalonen R."/>
            <person name="Gaisberger H."/>
            <person name="Ma Y.Z."/>
            <person name="Qiu Y.X."/>
        </authorList>
    </citation>
    <scope>NUCLEOTIDE SEQUENCE [LARGE SCALE GENOMIC DNA]</scope>
    <source>
        <strain evidence="1">Hangzhou</strain>
    </source>
</reference>
<name>A0AAP0SD95_LIQFO</name>
<sequence length="107" mass="11697">MKHSSKLALGTWGGVGSVVAEGDITISYGTITNASEVLVVQMWGLNIGGVYLNFSFSKGIKVQVGTRVRIKIWMCGSKMSLFVCLFTFSIESQSIRMHGYHSIFLGE</sequence>
<accession>A0AAP0SD95</accession>
<protein>
    <submittedName>
        <fullName evidence="1">Uncharacterized protein</fullName>
    </submittedName>
</protein>
<organism evidence="1 2">
    <name type="scientific">Liquidambar formosana</name>
    <name type="common">Formosan gum</name>
    <dbReference type="NCBI Taxonomy" id="63359"/>
    <lineage>
        <taxon>Eukaryota</taxon>
        <taxon>Viridiplantae</taxon>
        <taxon>Streptophyta</taxon>
        <taxon>Embryophyta</taxon>
        <taxon>Tracheophyta</taxon>
        <taxon>Spermatophyta</taxon>
        <taxon>Magnoliopsida</taxon>
        <taxon>eudicotyledons</taxon>
        <taxon>Gunneridae</taxon>
        <taxon>Pentapetalae</taxon>
        <taxon>Saxifragales</taxon>
        <taxon>Altingiaceae</taxon>
        <taxon>Liquidambar</taxon>
    </lineage>
</organism>
<dbReference type="Proteomes" id="UP001415857">
    <property type="component" value="Unassembled WGS sequence"/>
</dbReference>